<dbReference type="EMBL" id="SJKA01000008">
    <property type="protein sequence ID" value="TCC30461.1"/>
    <property type="molecule type" value="Genomic_DNA"/>
</dbReference>
<dbReference type="AlphaFoldDB" id="A0A4R0IBJ0"/>
<dbReference type="RefSeq" id="WP_131292273.1">
    <property type="nucleotide sequence ID" value="NZ_SJKA01000008.1"/>
</dbReference>
<feature type="transmembrane region" description="Helical" evidence="2">
    <location>
        <begin position="35"/>
        <end position="54"/>
    </location>
</feature>
<evidence type="ECO:0000313" key="4">
    <source>
        <dbReference type="Proteomes" id="UP000292695"/>
    </source>
</evidence>
<keyword evidence="2" id="KW-0472">Membrane</keyword>
<evidence type="ECO:0000313" key="3">
    <source>
        <dbReference type="EMBL" id="TCC30461.1"/>
    </source>
</evidence>
<reference evidence="3 4" key="1">
    <citation type="submission" date="2019-02" db="EMBL/GenBank/DDBJ databases">
        <title>Kribbella capetownensis sp. nov. and Kribbella speibonae sp. nov., isolated from soil.</title>
        <authorList>
            <person name="Curtis S.M."/>
            <person name="Norton I."/>
            <person name="Everest G.J."/>
            <person name="Meyers P.R."/>
        </authorList>
    </citation>
    <scope>NUCLEOTIDE SEQUENCE [LARGE SCALE GENOMIC DNA]</scope>
    <source>
        <strain evidence="3 4">DSM 27082</strain>
    </source>
</reference>
<feature type="transmembrane region" description="Helical" evidence="2">
    <location>
        <begin position="6"/>
        <end position="23"/>
    </location>
</feature>
<dbReference type="Proteomes" id="UP000292695">
    <property type="component" value="Unassembled WGS sequence"/>
</dbReference>
<name>A0A4R0IBJ0_9ACTN</name>
<feature type="region of interest" description="Disordered" evidence="1">
    <location>
        <begin position="314"/>
        <end position="345"/>
    </location>
</feature>
<dbReference type="OrthoDB" id="1257168at2"/>
<gene>
    <name evidence="3" type="ORF">E0H50_23925</name>
</gene>
<feature type="compositionally biased region" description="Polar residues" evidence="1">
    <location>
        <begin position="319"/>
        <end position="345"/>
    </location>
</feature>
<comment type="caution">
    <text evidence="3">The sequence shown here is derived from an EMBL/GenBank/DDBJ whole genome shotgun (WGS) entry which is preliminary data.</text>
</comment>
<evidence type="ECO:0000256" key="2">
    <source>
        <dbReference type="SAM" id="Phobius"/>
    </source>
</evidence>
<sequence length="345" mass="36019">MAWTQIGAVGVGLLLTAVYSVAASGMSWRNLSASVMIAAAALSVGALFGLLFGVPRSLAVAQNAQADASVPSIGANTNLERISDWLTTLIIGATLTQLGTVKDGAGRLFTGLAPAVGGQAGASAFAGSVVIYFAVLGFLIGWLYARLRLGLKMSATDALLGLSRRAESAGDFGTAQAARDAAMNITQATTGAVRASSGPDIGGIADKYDELRATPASPRRTGQMEDLVRQARAMAKSGDFSPQDVQSMFALGTPGRRVMALALMRCDIHLADFASVLQAIQDSQSAFEQYQGLMVANMMLGSLSADERRALKEALDNPRVNSRWSQDSARQSLARTISGRLSETP</sequence>
<accession>A0A4R0IBJ0</accession>
<protein>
    <submittedName>
        <fullName evidence="3">Uncharacterized protein</fullName>
    </submittedName>
</protein>
<proteinExistence type="predicted"/>
<evidence type="ECO:0000256" key="1">
    <source>
        <dbReference type="SAM" id="MobiDB-lite"/>
    </source>
</evidence>
<feature type="transmembrane region" description="Helical" evidence="2">
    <location>
        <begin position="124"/>
        <end position="145"/>
    </location>
</feature>
<keyword evidence="4" id="KW-1185">Reference proteome</keyword>
<organism evidence="3 4">
    <name type="scientific">Kribbella sindirgiensis</name>
    <dbReference type="NCBI Taxonomy" id="1124744"/>
    <lineage>
        <taxon>Bacteria</taxon>
        <taxon>Bacillati</taxon>
        <taxon>Actinomycetota</taxon>
        <taxon>Actinomycetes</taxon>
        <taxon>Propionibacteriales</taxon>
        <taxon>Kribbellaceae</taxon>
        <taxon>Kribbella</taxon>
    </lineage>
</organism>
<keyword evidence="2" id="KW-1133">Transmembrane helix</keyword>
<keyword evidence="2" id="KW-0812">Transmembrane</keyword>